<dbReference type="EMBL" id="CP036339">
    <property type="protein sequence ID" value="QDT71722.1"/>
    <property type="molecule type" value="Genomic_DNA"/>
</dbReference>
<feature type="chain" id="PRO_5021698895" evidence="1">
    <location>
        <begin position="31"/>
        <end position="84"/>
    </location>
</feature>
<dbReference type="KEGG" id="llh:I41_08820"/>
<name>A0A517TTN1_9BACT</name>
<gene>
    <name evidence="2" type="ORF">I41_08820</name>
</gene>
<organism evidence="2 3">
    <name type="scientific">Lacipirellula limnantheis</name>
    <dbReference type="NCBI Taxonomy" id="2528024"/>
    <lineage>
        <taxon>Bacteria</taxon>
        <taxon>Pseudomonadati</taxon>
        <taxon>Planctomycetota</taxon>
        <taxon>Planctomycetia</taxon>
        <taxon>Pirellulales</taxon>
        <taxon>Lacipirellulaceae</taxon>
        <taxon>Lacipirellula</taxon>
    </lineage>
</organism>
<reference evidence="2 3" key="1">
    <citation type="submission" date="2019-02" db="EMBL/GenBank/DDBJ databases">
        <title>Deep-cultivation of Planctomycetes and their phenomic and genomic characterization uncovers novel biology.</title>
        <authorList>
            <person name="Wiegand S."/>
            <person name="Jogler M."/>
            <person name="Boedeker C."/>
            <person name="Pinto D."/>
            <person name="Vollmers J."/>
            <person name="Rivas-Marin E."/>
            <person name="Kohn T."/>
            <person name="Peeters S.H."/>
            <person name="Heuer A."/>
            <person name="Rast P."/>
            <person name="Oberbeckmann S."/>
            <person name="Bunk B."/>
            <person name="Jeske O."/>
            <person name="Meyerdierks A."/>
            <person name="Storesund J.E."/>
            <person name="Kallscheuer N."/>
            <person name="Luecker S."/>
            <person name="Lage O.M."/>
            <person name="Pohl T."/>
            <person name="Merkel B.J."/>
            <person name="Hornburger P."/>
            <person name="Mueller R.-W."/>
            <person name="Bruemmer F."/>
            <person name="Labrenz M."/>
            <person name="Spormann A.M."/>
            <person name="Op den Camp H."/>
            <person name="Overmann J."/>
            <person name="Amann R."/>
            <person name="Jetten M.S.M."/>
            <person name="Mascher T."/>
            <person name="Medema M.H."/>
            <person name="Devos D.P."/>
            <person name="Kaster A.-K."/>
            <person name="Ovreas L."/>
            <person name="Rohde M."/>
            <person name="Galperin M.Y."/>
            <person name="Jogler C."/>
        </authorList>
    </citation>
    <scope>NUCLEOTIDE SEQUENCE [LARGE SCALE GENOMIC DNA]</scope>
    <source>
        <strain evidence="2 3">I41</strain>
    </source>
</reference>
<sequence length="84" mass="9287" precursor="true">MATLVSLARNAMLSVAVATALALAAGPSQACDYYYYRTVTTYVAVQPVGYYVTHYDDCGDAYQVRVVTHRTVRVPVARQEKVYC</sequence>
<keyword evidence="1" id="KW-0732">Signal</keyword>
<dbReference type="AlphaFoldDB" id="A0A517TTN1"/>
<evidence type="ECO:0000313" key="2">
    <source>
        <dbReference type="EMBL" id="QDT71722.1"/>
    </source>
</evidence>
<keyword evidence="3" id="KW-1185">Reference proteome</keyword>
<protein>
    <submittedName>
        <fullName evidence="2">Uncharacterized protein</fullName>
    </submittedName>
</protein>
<proteinExistence type="predicted"/>
<evidence type="ECO:0000256" key="1">
    <source>
        <dbReference type="SAM" id="SignalP"/>
    </source>
</evidence>
<accession>A0A517TTN1</accession>
<dbReference type="Proteomes" id="UP000317909">
    <property type="component" value="Chromosome"/>
</dbReference>
<evidence type="ECO:0000313" key="3">
    <source>
        <dbReference type="Proteomes" id="UP000317909"/>
    </source>
</evidence>
<feature type="signal peptide" evidence="1">
    <location>
        <begin position="1"/>
        <end position="30"/>
    </location>
</feature>